<name>F4XWM5_9CYAN</name>
<sequence>MNQQPVKLIEFDQVEDAYKALKAGQVQALVYDSPRLLYQTSQNREYQIVGELFAEQDYGIVLPQGSHYREPINRIILQLQEDGELTNLEQKWFPSNQ</sequence>
<dbReference type="HOGENOM" id="CLU_2343605_0_0_3"/>
<dbReference type="AlphaFoldDB" id="F4XWM5"/>
<proteinExistence type="predicted"/>
<dbReference type="Proteomes" id="UP000003959">
    <property type="component" value="Unassembled WGS sequence"/>
</dbReference>
<reference evidence="2" key="1">
    <citation type="journal article" date="2011" name="Proc. Natl. Acad. Sci. U.S.A.">
        <title>Genomic insights into the physiology and ecology of the marine filamentous cyanobacterium Lyngbya majuscula.</title>
        <authorList>
            <person name="Jones A.C."/>
            <person name="Monroe E.A."/>
            <person name="Podell S."/>
            <person name="Hess W.R."/>
            <person name="Klages S."/>
            <person name="Esquenazi E."/>
            <person name="Niessen S."/>
            <person name="Hoover H."/>
            <person name="Rothmann M."/>
            <person name="Lasken R.S."/>
            <person name="Yates J.R.III."/>
            <person name="Reinhardt R."/>
            <person name="Kube M."/>
            <person name="Burkart M.D."/>
            <person name="Allen E.E."/>
            <person name="Dorrestein P.C."/>
            <person name="Gerwick W.H."/>
            <person name="Gerwick L."/>
        </authorList>
    </citation>
    <scope>NUCLEOTIDE SEQUENCE [LARGE SCALE GENOMIC DNA]</scope>
    <source>
        <strain evidence="2">3L</strain>
    </source>
</reference>
<dbReference type="SUPFAM" id="SSF53850">
    <property type="entry name" value="Periplasmic binding protein-like II"/>
    <property type="match status" value="1"/>
</dbReference>
<protein>
    <submittedName>
        <fullName evidence="1">ABC-type amino acid transporter, periplasmic component</fullName>
    </submittedName>
</protein>
<keyword evidence="2" id="KW-1185">Reference proteome</keyword>
<dbReference type="eggNOG" id="COG0834">
    <property type="taxonomic scope" value="Bacteria"/>
</dbReference>
<dbReference type="Gene3D" id="3.40.190.10">
    <property type="entry name" value="Periplasmic binding protein-like II"/>
    <property type="match status" value="2"/>
</dbReference>
<gene>
    <name evidence="1" type="ORF">LYNGBM3L_44250</name>
</gene>
<evidence type="ECO:0000313" key="2">
    <source>
        <dbReference type="Proteomes" id="UP000003959"/>
    </source>
</evidence>
<evidence type="ECO:0000313" key="1">
    <source>
        <dbReference type="EMBL" id="EGJ30985.1"/>
    </source>
</evidence>
<dbReference type="EMBL" id="GL890944">
    <property type="protein sequence ID" value="EGJ30985.1"/>
    <property type="molecule type" value="Genomic_DNA"/>
</dbReference>
<organism evidence="1 2">
    <name type="scientific">Moorena producens 3L</name>
    <dbReference type="NCBI Taxonomy" id="489825"/>
    <lineage>
        <taxon>Bacteria</taxon>
        <taxon>Bacillati</taxon>
        <taxon>Cyanobacteriota</taxon>
        <taxon>Cyanophyceae</taxon>
        <taxon>Coleofasciculales</taxon>
        <taxon>Coleofasciculaceae</taxon>
        <taxon>Moorena</taxon>
    </lineage>
</organism>
<accession>F4XWM5</accession>
<dbReference type="InterPro" id="IPR015683">
    <property type="entry name" value="Ionotropic_Glu_rcpt"/>
</dbReference>
<dbReference type="PANTHER" id="PTHR18966">
    <property type="entry name" value="IONOTROPIC GLUTAMATE RECEPTOR"/>
    <property type="match status" value="1"/>
</dbReference>
<dbReference type="RefSeq" id="WP_008187824.1">
    <property type="nucleotide sequence ID" value="NZ_GL890944.1"/>
</dbReference>